<evidence type="ECO:0000313" key="9">
    <source>
        <dbReference type="Proteomes" id="UP001494902"/>
    </source>
</evidence>
<dbReference type="PROSITE" id="PS00445">
    <property type="entry name" value="FGGY_KINASES_2"/>
    <property type="match status" value="1"/>
</dbReference>
<dbReference type="GO" id="GO:0016301">
    <property type="term" value="F:kinase activity"/>
    <property type="evidence" value="ECO:0007669"/>
    <property type="project" value="UniProtKB-KW"/>
</dbReference>
<dbReference type="InterPro" id="IPR018485">
    <property type="entry name" value="FGGY_C"/>
</dbReference>
<evidence type="ECO:0000313" key="8">
    <source>
        <dbReference type="EMBL" id="MEQ3553073.1"/>
    </source>
</evidence>
<feature type="domain" description="Carbohydrate kinase FGGY N-terminal" evidence="6">
    <location>
        <begin position="7"/>
        <end position="249"/>
    </location>
</feature>
<dbReference type="EMBL" id="JBEDNQ010000009">
    <property type="protein sequence ID" value="MEQ3553073.1"/>
    <property type="molecule type" value="Genomic_DNA"/>
</dbReference>
<evidence type="ECO:0000256" key="4">
    <source>
        <dbReference type="ARBA" id="ARBA00022777"/>
    </source>
</evidence>
<accession>A0ABV1KF38</accession>
<comment type="caution">
    <text evidence="8">The sequence shown here is derived from an EMBL/GenBank/DDBJ whole genome shotgun (WGS) entry which is preliminary data.</text>
</comment>
<gene>
    <name evidence="8" type="ORF">WIS52_21610</name>
</gene>
<protein>
    <submittedName>
        <fullName evidence="8">FGGY family carbohydrate kinase</fullName>
    </submittedName>
</protein>
<sequence length="508" mass="52581">MVDGAPVVLGIDAGTTAVKATVLTGEGEEIATARTDIGVRRPGRDRAEQDPRDVWAAVARTVREAVARAAPATVSAVGVTGQGDGAWLLDSGHAPVGPALLWLDGRAARRVRDWQSDGRGELLRRVTGAAPFSGALPVLLDELADTAPDLLVRARHHANCKDWIRLQLTGVLETDSSEASRTYLDVATGRYSAELLAGLGHDRYADLLPPVVPAGAHRPLRPGPAGELGLRAGIPVVTGLVDTVAAGVGLGVLDPGQSYAIIGTTGFVGTVHPHAGHCRSGVGITVATGTGSTVVESLCPMSGSPNLDWVRSATGSAHLAWDEVSELVLSVAPGAEGVLYLPYGAEAGERAPFVDGAATASWLGVTTTTTPAQLMRAVYEGIALSMRECRETLGGRASLRMCGGAASSDTVCRIVADVTGCRIERPRATELGARGVAALALTAVTGHDLASATGALLGELDVFEPEPAHRDLHDRQFATFVAVRDAVRPHWPALRTLRSGAATPHPTA</sequence>
<dbReference type="Proteomes" id="UP001494902">
    <property type="component" value="Unassembled WGS sequence"/>
</dbReference>
<dbReference type="SUPFAM" id="SSF53067">
    <property type="entry name" value="Actin-like ATPase domain"/>
    <property type="match status" value="2"/>
</dbReference>
<organism evidence="8 9">
    <name type="scientific">Pseudonocardia nematodicida</name>
    <dbReference type="NCBI Taxonomy" id="1206997"/>
    <lineage>
        <taxon>Bacteria</taxon>
        <taxon>Bacillati</taxon>
        <taxon>Actinomycetota</taxon>
        <taxon>Actinomycetes</taxon>
        <taxon>Pseudonocardiales</taxon>
        <taxon>Pseudonocardiaceae</taxon>
        <taxon>Pseudonocardia</taxon>
    </lineage>
</organism>
<dbReference type="InterPro" id="IPR000577">
    <property type="entry name" value="Carb_kinase_FGGY"/>
</dbReference>
<comment type="similarity">
    <text evidence="1 5">Belongs to the FGGY kinase family.</text>
</comment>
<dbReference type="Gene3D" id="3.30.420.40">
    <property type="match status" value="2"/>
</dbReference>
<evidence type="ECO:0000256" key="3">
    <source>
        <dbReference type="ARBA" id="ARBA00022679"/>
    </source>
</evidence>
<dbReference type="PANTHER" id="PTHR43095:SF5">
    <property type="entry name" value="XYLULOSE KINASE"/>
    <property type="match status" value="1"/>
</dbReference>
<keyword evidence="3 5" id="KW-0808">Transferase</keyword>
<keyword evidence="2" id="KW-0119">Carbohydrate metabolism</keyword>
<dbReference type="Pfam" id="PF00370">
    <property type="entry name" value="FGGY_N"/>
    <property type="match status" value="1"/>
</dbReference>
<reference evidence="8 9" key="1">
    <citation type="submission" date="2024-03" db="EMBL/GenBank/DDBJ databases">
        <title>Draft genome sequence of Pseudonocardia nematodicida JCM 31783.</title>
        <authorList>
            <person name="Butdee W."/>
            <person name="Duangmal K."/>
        </authorList>
    </citation>
    <scope>NUCLEOTIDE SEQUENCE [LARGE SCALE GENOMIC DNA]</scope>
    <source>
        <strain evidence="8 9">JCM 31783</strain>
    </source>
</reference>
<keyword evidence="4 5" id="KW-0418">Kinase</keyword>
<evidence type="ECO:0000259" key="6">
    <source>
        <dbReference type="Pfam" id="PF00370"/>
    </source>
</evidence>
<dbReference type="InterPro" id="IPR018484">
    <property type="entry name" value="FGGY_N"/>
</dbReference>
<dbReference type="Pfam" id="PF02782">
    <property type="entry name" value="FGGY_C"/>
    <property type="match status" value="1"/>
</dbReference>
<feature type="domain" description="Carbohydrate kinase FGGY C-terminal" evidence="7">
    <location>
        <begin position="259"/>
        <end position="443"/>
    </location>
</feature>
<evidence type="ECO:0000256" key="5">
    <source>
        <dbReference type="RuleBase" id="RU003733"/>
    </source>
</evidence>
<dbReference type="RefSeq" id="WP_349300141.1">
    <property type="nucleotide sequence ID" value="NZ_JBEDNQ010000009.1"/>
</dbReference>
<dbReference type="InterPro" id="IPR043129">
    <property type="entry name" value="ATPase_NBD"/>
</dbReference>
<keyword evidence="9" id="KW-1185">Reference proteome</keyword>
<evidence type="ECO:0000256" key="2">
    <source>
        <dbReference type="ARBA" id="ARBA00022629"/>
    </source>
</evidence>
<dbReference type="InterPro" id="IPR018483">
    <property type="entry name" value="Carb_kinase_FGGY_CS"/>
</dbReference>
<evidence type="ECO:0000259" key="7">
    <source>
        <dbReference type="Pfam" id="PF02782"/>
    </source>
</evidence>
<evidence type="ECO:0000256" key="1">
    <source>
        <dbReference type="ARBA" id="ARBA00009156"/>
    </source>
</evidence>
<dbReference type="PANTHER" id="PTHR43095">
    <property type="entry name" value="SUGAR KINASE"/>
    <property type="match status" value="1"/>
</dbReference>
<dbReference type="InterPro" id="IPR050406">
    <property type="entry name" value="FGGY_Carb_Kinase"/>
</dbReference>
<name>A0ABV1KF38_9PSEU</name>
<dbReference type="PIRSF" id="PIRSF000538">
    <property type="entry name" value="GlpK"/>
    <property type="match status" value="1"/>
</dbReference>
<keyword evidence="2" id="KW-0859">Xylose metabolism</keyword>
<proteinExistence type="inferred from homology"/>